<proteinExistence type="predicted"/>
<dbReference type="VEuPathDB" id="FungiDB:PPTG_23674"/>
<reference evidence="2" key="1">
    <citation type="submission" date="2013-11" db="EMBL/GenBank/DDBJ databases">
        <title>The Genome Sequence of Phytophthora parasitica CJ02B3.</title>
        <authorList>
            <consortium name="The Broad Institute Genomics Platform"/>
            <person name="Russ C."/>
            <person name="Tyler B."/>
            <person name="Panabieres F."/>
            <person name="Shan W."/>
            <person name="Tripathy S."/>
            <person name="Grunwald N."/>
            <person name="Machado M."/>
            <person name="Johnson C.S."/>
            <person name="Arredondo F."/>
            <person name="Hong C."/>
            <person name="Coffey M."/>
            <person name="Young S.K."/>
            <person name="Zeng Q."/>
            <person name="Gargeya S."/>
            <person name="Fitzgerald M."/>
            <person name="Abouelleil A."/>
            <person name="Alvarado L."/>
            <person name="Chapman S.B."/>
            <person name="Gainer-Dewar J."/>
            <person name="Goldberg J."/>
            <person name="Griggs A."/>
            <person name="Gujja S."/>
            <person name="Hansen M."/>
            <person name="Howarth C."/>
            <person name="Imamovic A."/>
            <person name="Ireland A."/>
            <person name="Larimer J."/>
            <person name="McCowan C."/>
            <person name="Murphy C."/>
            <person name="Pearson M."/>
            <person name="Poon T.W."/>
            <person name="Priest M."/>
            <person name="Roberts A."/>
            <person name="Saif S."/>
            <person name="Shea T."/>
            <person name="Sykes S."/>
            <person name="Wortman J."/>
            <person name="Nusbaum C."/>
            <person name="Birren B."/>
        </authorList>
    </citation>
    <scope>NUCLEOTIDE SEQUENCE [LARGE SCALE GENOMIC DNA]</scope>
    <source>
        <strain evidence="2">CJ02B3</strain>
    </source>
</reference>
<evidence type="ECO:0000313" key="1">
    <source>
        <dbReference type="EMBL" id="ETK86422.1"/>
    </source>
</evidence>
<organism evidence="2">
    <name type="scientific">Phytophthora nicotianae</name>
    <name type="common">Potato buckeye rot agent</name>
    <name type="synonym">Phytophthora parasitica</name>
    <dbReference type="NCBI Taxonomy" id="4792"/>
    <lineage>
        <taxon>Eukaryota</taxon>
        <taxon>Sar</taxon>
        <taxon>Stramenopiles</taxon>
        <taxon>Oomycota</taxon>
        <taxon>Peronosporomycetes</taxon>
        <taxon>Peronosporales</taxon>
        <taxon>Peronosporaceae</taxon>
        <taxon>Phytophthora</taxon>
    </lineage>
</organism>
<evidence type="ECO:0000313" key="2">
    <source>
        <dbReference type="EMBL" id="ETK86425.1"/>
    </source>
</evidence>
<dbReference type="Proteomes" id="UP000053236">
    <property type="component" value="Unassembled WGS sequence"/>
</dbReference>
<sequence length="180" mass="19841">MGKSVTSIPQSAATLALSAHVDGSLNRQLRPAVRTQVRPSTSTKGRKFKHRWQNIDPLLDKQPVRSPTSTGNGKSSSYLKATLSTESAWLPPLLIASSEIIRQYLEEDLLRAEVATSRRLRALGFRRGSNREGLDSVAQATLSRITIEHNLDVASMAKLVRGDTLAEPRPNKAFRISDVR</sequence>
<protein>
    <submittedName>
        <fullName evidence="2">Uncharacterized protein</fullName>
    </submittedName>
</protein>
<dbReference type="AlphaFoldDB" id="W2GVU2"/>
<dbReference type="EMBL" id="KI686358">
    <property type="protein sequence ID" value="ETK86425.1"/>
    <property type="molecule type" value="Genomic_DNA"/>
</dbReference>
<dbReference type="EMBL" id="KI686359">
    <property type="protein sequence ID" value="ETK86422.1"/>
    <property type="molecule type" value="Genomic_DNA"/>
</dbReference>
<gene>
    <name evidence="2" type="ORF">L915_08942</name>
    <name evidence="1" type="ORF">L915_08943</name>
</gene>
<name>W2GVU2_PHYNI</name>
<accession>W2GVU2</accession>